<comment type="similarity">
    <text evidence="1">Belongs to the short-chain dehydrogenases/reductases (SDR) family.</text>
</comment>
<protein>
    <submittedName>
        <fullName evidence="3">SDR family oxidoreductase</fullName>
    </submittedName>
</protein>
<dbReference type="AlphaFoldDB" id="A0A8J6PX36"/>
<dbReference type="SUPFAM" id="SSF51735">
    <property type="entry name" value="NAD(P)-binding Rossmann-fold domains"/>
    <property type="match status" value="1"/>
</dbReference>
<dbReference type="Pfam" id="PF13561">
    <property type="entry name" value="adh_short_C2"/>
    <property type="match status" value="1"/>
</dbReference>
<dbReference type="PANTHER" id="PTHR42879">
    <property type="entry name" value="3-OXOACYL-(ACYL-CARRIER-PROTEIN) REDUCTASE"/>
    <property type="match status" value="1"/>
</dbReference>
<dbReference type="FunFam" id="3.40.50.720:FF:000084">
    <property type="entry name" value="Short-chain dehydrogenase reductase"/>
    <property type="match status" value="1"/>
</dbReference>
<sequence>MRGLKEKRVIVTGGASGIGRAATLRLAEEGCIVAIFDLNEQAAREVSESAKSTGGRVLPFRVDITDRDSIEKAVDAFEAEAGPVELLANVAGWDLPVPFLDTDRAFWDKVIQINLYGPLNMHHVVVKRMAERGFGRVVNISSDAGRVGSSGEAVYSACKGGIIAFTKTVARELARSGVVLNVVAPGPTDTPLFDGFKAASPTGGKIAEGLARAIPLQRLGKPDDYPGMIAFLLSDDAAFITGQTISVSGGLTMHG</sequence>
<dbReference type="InterPro" id="IPR002347">
    <property type="entry name" value="SDR_fam"/>
</dbReference>
<evidence type="ECO:0000313" key="4">
    <source>
        <dbReference type="Proteomes" id="UP000643405"/>
    </source>
</evidence>
<evidence type="ECO:0000256" key="1">
    <source>
        <dbReference type="ARBA" id="ARBA00006484"/>
    </source>
</evidence>
<dbReference type="PRINTS" id="PR00080">
    <property type="entry name" value="SDRFAMILY"/>
</dbReference>
<dbReference type="Gene3D" id="3.40.50.720">
    <property type="entry name" value="NAD(P)-binding Rossmann-like Domain"/>
    <property type="match status" value="1"/>
</dbReference>
<dbReference type="SMART" id="SM00822">
    <property type="entry name" value="PKS_KR"/>
    <property type="match status" value="1"/>
</dbReference>
<proteinExistence type="inferred from homology"/>
<accession>A0A8J6PX36</accession>
<dbReference type="InterPro" id="IPR036291">
    <property type="entry name" value="NAD(P)-bd_dom_sf"/>
</dbReference>
<dbReference type="EMBL" id="JACVVX010000007">
    <property type="protein sequence ID" value="MBD0416731.1"/>
    <property type="molecule type" value="Genomic_DNA"/>
</dbReference>
<gene>
    <name evidence="3" type="ORF">ICI42_18930</name>
</gene>
<organism evidence="3 4">
    <name type="scientific">Oryzicola mucosus</name>
    <dbReference type="NCBI Taxonomy" id="2767425"/>
    <lineage>
        <taxon>Bacteria</taxon>
        <taxon>Pseudomonadati</taxon>
        <taxon>Pseudomonadota</taxon>
        <taxon>Alphaproteobacteria</taxon>
        <taxon>Hyphomicrobiales</taxon>
        <taxon>Phyllobacteriaceae</taxon>
        <taxon>Oryzicola</taxon>
    </lineage>
</organism>
<dbReference type="PRINTS" id="PR00081">
    <property type="entry name" value="GDHRDH"/>
</dbReference>
<evidence type="ECO:0000313" key="3">
    <source>
        <dbReference type="EMBL" id="MBD0416731.1"/>
    </source>
</evidence>
<comment type="caution">
    <text evidence="3">The sequence shown here is derived from an EMBL/GenBank/DDBJ whole genome shotgun (WGS) entry which is preliminary data.</text>
</comment>
<name>A0A8J6PX36_9HYPH</name>
<keyword evidence="4" id="KW-1185">Reference proteome</keyword>
<dbReference type="Proteomes" id="UP000643405">
    <property type="component" value="Unassembled WGS sequence"/>
</dbReference>
<evidence type="ECO:0000259" key="2">
    <source>
        <dbReference type="SMART" id="SM00822"/>
    </source>
</evidence>
<dbReference type="InterPro" id="IPR057326">
    <property type="entry name" value="KR_dom"/>
</dbReference>
<dbReference type="GO" id="GO:0032787">
    <property type="term" value="P:monocarboxylic acid metabolic process"/>
    <property type="evidence" value="ECO:0007669"/>
    <property type="project" value="UniProtKB-ARBA"/>
</dbReference>
<dbReference type="PROSITE" id="PS00061">
    <property type="entry name" value="ADH_SHORT"/>
    <property type="match status" value="1"/>
</dbReference>
<feature type="domain" description="Ketoreductase" evidence="2">
    <location>
        <begin position="7"/>
        <end position="188"/>
    </location>
</feature>
<reference evidence="3" key="1">
    <citation type="submission" date="2020-09" db="EMBL/GenBank/DDBJ databases">
        <title>Genome seq and assembly of Tianweitania sp.</title>
        <authorList>
            <person name="Chhetri G."/>
        </authorList>
    </citation>
    <scope>NUCLEOTIDE SEQUENCE</scope>
    <source>
        <strain evidence="3">Rool2</strain>
    </source>
</reference>
<dbReference type="RefSeq" id="WP_188166177.1">
    <property type="nucleotide sequence ID" value="NZ_JACVVX010000007.1"/>
</dbReference>
<dbReference type="PANTHER" id="PTHR42879:SF2">
    <property type="entry name" value="3-OXOACYL-[ACYL-CARRIER-PROTEIN] REDUCTASE FABG"/>
    <property type="match status" value="1"/>
</dbReference>
<dbReference type="InterPro" id="IPR050259">
    <property type="entry name" value="SDR"/>
</dbReference>
<dbReference type="InterPro" id="IPR020904">
    <property type="entry name" value="Sc_DH/Rdtase_CS"/>
</dbReference>